<proteinExistence type="predicted"/>
<dbReference type="SMART" id="SM00567">
    <property type="entry name" value="EZ_HEAT"/>
    <property type="match status" value="4"/>
</dbReference>
<name>A0ABS6RY66_9BACT</name>
<gene>
    <name evidence="2" type="ORF">HWQ67_04020</name>
</gene>
<dbReference type="RefSeq" id="WP_218251357.1">
    <property type="nucleotide sequence ID" value="NZ_JABXWD010000044.1"/>
</dbReference>
<feature type="compositionally biased region" description="Basic and acidic residues" evidence="1">
    <location>
        <begin position="164"/>
        <end position="182"/>
    </location>
</feature>
<dbReference type="InterPro" id="IPR004155">
    <property type="entry name" value="PBS_lyase_HEAT"/>
</dbReference>
<keyword evidence="3" id="KW-1185">Reference proteome</keyword>
<dbReference type="PANTHER" id="PTHR12697">
    <property type="entry name" value="PBS LYASE HEAT-LIKE PROTEIN"/>
    <property type="match status" value="1"/>
</dbReference>
<reference evidence="2 3" key="1">
    <citation type="journal article" date="2020" name="J Geophys Res Biogeosci">
        <title>Magnetotaxis as an Adaptation to Enable Bacterial Shuttling of Microbial Sulfur and Sulfur Cycling Across Aquatic Oxic#Anoxic Interfaces.</title>
        <authorList>
            <person name="Li J."/>
            <person name="Liu P."/>
            <person name="Wang J."/>
            <person name="Roberts A.P."/>
            <person name="Pan Y."/>
        </authorList>
    </citation>
    <scope>NUCLEOTIDE SEQUENCE [LARGE SCALE GENOMIC DNA]</scope>
    <source>
        <strain evidence="2 3">MYR-1_YQ</strain>
    </source>
</reference>
<evidence type="ECO:0000313" key="2">
    <source>
        <dbReference type="EMBL" id="MBV6340743.1"/>
    </source>
</evidence>
<feature type="compositionally biased region" description="Low complexity" evidence="1">
    <location>
        <begin position="491"/>
        <end position="505"/>
    </location>
</feature>
<evidence type="ECO:0000313" key="3">
    <source>
        <dbReference type="Proteomes" id="UP001196980"/>
    </source>
</evidence>
<dbReference type="PANTHER" id="PTHR12697:SF5">
    <property type="entry name" value="DEOXYHYPUSINE HYDROXYLASE"/>
    <property type="match status" value="1"/>
</dbReference>
<feature type="region of interest" description="Disordered" evidence="1">
    <location>
        <begin position="491"/>
        <end position="512"/>
    </location>
</feature>
<organism evidence="2 3">
    <name type="scientific">Candidatus Magnetobacterium casense</name>
    <dbReference type="NCBI Taxonomy" id="1455061"/>
    <lineage>
        <taxon>Bacteria</taxon>
        <taxon>Pseudomonadati</taxon>
        <taxon>Nitrospirota</taxon>
        <taxon>Thermodesulfovibrionia</taxon>
        <taxon>Thermodesulfovibrionales</taxon>
        <taxon>Candidatus Magnetobacteriaceae</taxon>
        <taxon>Candidatus Magnetobacterium</taxon>
    </lineage>
</organism>
<comment type="caution">
    <text evidence="2">The sequence shown here is derived from an EMBL/GenBank/DDBJ whole genome shotgun (WGS) entry which is preliminary data.</text>
</comment>
<protein>
    <submittedName>
        <fullName evidence="2">HEAT repeat domain-containing protein</fullName>
    </submittedName>
</protein>
<dbReference type="Pfam" id="PF13646">
    <property type="entry name" value="HEAT_2"/>
    <property type="match status" value="2"/>
</dbReference>
<evidence type="ECO:0000256" key="1">
    <source>
        <dbReference type="SAM" id="MobiDB-lite"/>
    </source>
</evidence>
<accession>A0ABS6RY66</accession>
<feature type="region of interest" description="Disordered" evidence="1">
    <location>
        <begin position="445"/>
        <end position="478"/>
    </location>
</feature>
<feature type="region of interest" description="Disordered" evidence="1">
    <location>
        <begin position="164"/>
        <end position="183"/>
    </location>
</feature>
<dbReference type="EMBL" id="JABXWD010000044">
    <property type="protein sequence ID" value="MBV6340743.1"/>
    <property type="molecule type" value="Genomic_DNA"/>
</dbReference>
<sequence>MQQETQRKGFMGGVAKALNATGSFMVSAYDVSADFMVSAYDVSADFTVAMYNQLKKTPDLWKKTVDLVSFTPALASKTKDLFVGGVSKIKLKKDETGEIEDKIDEYEDKIKGLFYEIGQEGASAEKLDSDKAKKLISDVKEYEKEIQRLKVRISELEDIKKTEKLKQKEKKAEEKKSAETRVTKKKAKHIDAGTVNANIKSKTDKAVKLGEFDTDSDRAIFSKIAADLLDSDMEIKILSAAELGKIANKAAVPILLEAVNYNNPFLTTEVVNSLTNIGDTQAIELFVDLLNDPAYRVRLSSLRGLYKIGEGDIIKQLLTEALKDEHPEVRRMAATYIGWKDVTEAVPSLVQSLNDKEDKVRKAAAITLASLKDKTAVLPLMRLLGDDNVEIREKALESLSILTGESISFDVQLSGSALAGAIEELKDWWQKEKLGKAESFALPSEGEDVSVEAVTEVQEVPEERAPERSTAQEPVAETHESITEAALVAMSAEEPAAEESAAPEATTQGDGRLSEAQLRDMSKAEIIALCTERGIECDETFTKTELIELYLK</sequence>
<dbReference type="Proteomes" id="UP001196980">
    <property type="component" value="Unassembled WGS sequence"/>
</dbReference>